<sequence length="207" mass="23247">MSTPGNESYSTGRRWGGWVNCALAVLSVLALAAMANYLSYRHYTRASVAENIDLEFSSRTELMLRQLDNEVNVTVFYDEEESTRVLVLELLKKYQHANPLVRFTAVNPLREPARAREVIRRCRLPAQARNLIIFEANQRMQIVTHGQLTKMDASRTAKGDLVFKRTAFLGELHFTSAINAVSNPVMSRVYFLTGHGEHSPTNTGSAG</sequence>
<keyword evidence="1" id="KW-0812">Transmembrane</keyword>
<dbReference type="AlphaFoldDB" id="A0A382Q3C6"/>
<dbReference type="InterPro" id="IPR055396">
    <property type="entry name" value="DUF7088"/>
</dbReference>
<proteinExistence type="predicted"/>
<accession>A0A382Q3C6</accession>
<evidence type="ECO:0000256" key="1">
    <source>
        <dbReference type="SAM" id="Phobius"/>
    </source>
</evidence>
<dbReference type="EMBL" id="UINC01110916">
    <property type="protein sequence ID" value="SVC78741.1"/>
    <property type="molecule type" value="Genomic_DNA"/>
</dbReference>
<evidence type="ECO:0000313" key="3">
    <source>
        <dbReference type="EMBL" id="SVC78741.1"/>
    </source>
</evidence>
<reference evidence="3" key="1">
    <citation type="submission" date="2018-05" db="EMBL/GenBank/DDBJ databases">
        <authorList>
            <person name="Lanie J.A."/>
            <person name="Ng W.-L."/>
            <person name="Kazmierczak K.M."/>
            <person name="Andrzejewski T.M."/>
            <person name="Davidsen T.M."/>
            <person name="Wayne K.J."/>
            <person name="Tettelin H."/>
            <person name="Glass J.I."/>
            <person name="Rusch D."/>
            <person name="Podicherti R."/>
            <person name="Tsui H.-C.T."/>
            <person name="Winkler M.E."/>
        </authorList>
    </citation>
    <scope>NUCLEOTIDE SEQUENCE</scope>
</reference>
<feature type="transmembrane region" description="Helical" evidence="1">
    <location>
        <begin position="15"/>
        <end position="38"/>
    </location>
</feature>
<keyword evidence="1" id="KW-1133">Transmembrane helix</keyword>
<organism evidence="3">
    <name type="scientific">marine metagenome</name>
    <dbReference type="NCBI Taxonomy" id="408172"/>
    <lineage>
        <taxon>unclassified sequences</taxon>
        <taxon>metagenomes</taxon>
        <taxon>ecological metagenomes</taxon>
    </lineage>
</organism>
<evidence type="ECO:0000259" key="2">
    <source>
        <dbReference type="Pfam" id="PF23357"/>
    </source>
</evidence>
<feature type="domain" description="DUF7088" evidence="2">
    <location>
        <begin position="57"/>
        <end position="120"/>
    </location>
</feature>
<dbReference type="Pfam" id="PF23357">
    <property type="entry name" value="DUF7088"/>
    <property type="match status" value="1"/>
</dbReference>
<name>A0A382Q3C6_9ZZZZ</name>
<keyword evidence="1" id="KW-0472">Membrane</keyword>
<feature type="non-terminal residue" evidence="3">
    <location>
        <position position="207"/>
    </location>
</feature>
<protein>
    <recommendedName>
        <fullName evidence="2">DUF7088 domain-containing protein</fullName>
    </recommendedName>
</protein>
<gene>
    <name evidence="3" type="ORF">METZ01_LOCUS331595</name>
</gene>